<evidence type="ECO:0000256" key="2">
    <source>
        <dbReference type="ARBA" id="ARBA00022679"/>
    </source>
</evidence>
<dbReference type="Proteomes" id="UP000484255">
    <property type="component" value="Unassembled WGS sequence"/>
</dbReference>
<dbReference type="GO" id="GO:0006635">
    <property type="term" value="P:fatty acid beta-oxidation"/>
    <property type="evidence" value="ECO:0007669"/>
    <property type="project" value="TreeGrafter"/>
</dbReference>
<evidence type="ECO:0000259" key="6">
    <source>
        <dbReference type="Pfam" id="PF00108"/>
    </source>
</evidence>
<feature type="active site" description="Proton acceptor" evidence="4">
    <location>
        <position position="396"/>
    </location>
</feature>
<dbReference type="InterPro" id="IPR016039">
    <property type="entry name" value="Thiolase-like"/>
</dbReference>
<dbReference type="PROSITE" id="PS00099">
    <property type="entry name" value="THIOLASE_3"/>
    <property type="match status" value="1"/>
</dbReference>
<gene>
    <name evidence="8" type="ORF">G3A44_15435</name>
</gene>
<dbReference type="AlphaFoldDB" id="A0A7C9TKA2"/>
<keyword evidence="3 5" id="KW-0012">Acyltransferase</keyword>
<dbReference type="InterPro" id="IPR020617">
    <property type="entry name" value="Thiolase_C"/>
</dbReference>
<comment type="caution">
    <text evidence="8">The sequence shown here is derived from an EMBL/GenBank/DDBJ whole genome shotgun (WGS) entry which is preliminary data.</text>
</comment>
<keyword evidence="9" id="KW-1185">Reference proteome</keyword>
<evidence type="ECO:0000256" key="4">
    <source>
        <dbReference type="PIRSR" id="PIRSR000429-1"/>
    </source>
</evidence>
<dbReference type="PIRSF" id="PIRSF000429">
    <property type="entry name" value="Ac-CoA_Ac_transf"/>
    <property type="match status" value="1"/>
</dbReference>
<keyword evidence="2 5" id="KW-0808">Transferase</keyword>
<dbReference type="InterPro" id="IPR020616">
    <property type="entry name" value="Thiolase_N"/>
</dbReference>
<reference evidence="8 9" key="1">
    <citation type="submission" date="2020-02" db="EMBL/GenBank/DDBJ databases">
        <title>Ideonella bacterium strain TBM-1.</title>
        <authorList>
            <person name="Chen W.-M."/>
        </authorList>
    </citation>
    <scope>NUCLEOTIDE SEQUENCE [LARGE SCALE GENOMIC DNA]</scope>
    <source>
        <strain evidence="8 9">TBM-1</strain>
    </source>
</reference>
<feature type="domain" description="Thiolase N-terminal" evidence="6">
    <location>
        <begin position="11"/>
        <end position="277"/>
    </location>
</feature>
<evidence type="ECO:0000259" key="7">
    <source>
        <dbReference type="Pfam" id="PF02803"/>
    </source>
</evidence>
<dbReference type="InterPro" id="IPR020610">
    <property type="entry name" value="Thiolase_AS"/>
</dbReference>
<dbReference type="Pfam" id="PF00108">
    <property type="entry name" value="Thiolase_N"/>
    <property type="match status" value="1"/>
</dbReference>
<evidence type="ECO:0000256" key="1">
    <source>
        <dbReference type="ARBA" id="ARBA00010982"/>
    </source>
</evidence>
<dbReference type="NCBIfam" id="TIGR01930">
    <property type="entry name" value="AcCoA-C-Actrans"/>
    <property type="match status" value="1"/>
</dbReference>
<evidence type="ECO:0000313" key="9">
    <source>
        <dbReference type="Proteomes" id="UP000484255"/>
    </source>
</evidence>
<dbReference type="PROSITE" id="PS00737">
    <property type="entry name" value="THIOLASE_2"/>
    <property type="match status" value="1"/>
</dbReference>
<sequence length="412" mass="43709">MRFSARYDNLWIVDGCRTPFVDYCGALGPVSPTDMGIYAARAVLARSGVNPADIGSVVAGSMAQADFDAYVLPRHIGLYAGVPIEVPALQAARICGTGFELFRQAADQISLGYCDSALLVAAESMTRNPVCAYTHRTGFKLGAPVEFKDFLWEALDDPAAQVNMIQTAENLAKKYDIRREVVDAFAARSFERALAAQQAGRLAEEIEPLRNAVFELPGYQPRRLKLAGKTTEVTADTHPRPSPLEALAQLRTVYPGGVQTAGNSSCLVDGAAAALLAHGRFVSARGLKPLARLAGAAVAGVPPEIMGIGPAPAIRALLQRCELTLDDVDLIEINEAQGAQIVACVRELGLDEDKLNVNGGAIALGHPLAATGLRLTITVARELRRRGRRWGVASACIGGGQGMALLVENAQV</sequence>
<comment type="similarity">
    <text evidence="1 5">Belongs to the thiolase-like superfamily. Thiolase family.</text>
</comment>
<feature type="domain" description="Thiolase C-terminal" evidence="7">
    <location>
        <begin position="287"/>
        <end position="408"/>
    </location>
</feature>
<feature type="active site" description="Acyl-thioester intermediate" evidence="4">
    <location>
        <position position="95"/>
    </location>
</feature>
<dbReference type="RefSeq" id="WP_163458567.1">
    <property type="nucleotide sequence ID" value="NZ_JAAGOH010000019.1"/>
</dbReference>
<organism evidence="8 9">
    <name type="scientific">Ideonella livida</name>
    <dbReference type="NCBI Taxonomy" id="2707176"/>
    <lineage>
        <taxon>Bacteria</taxon>
        <taxon>Pseudomonadati</taxon>
        <taxon>Pseudomonadota</taxon>
        <taxon>Betaproteobacteria</taxon>
        <taxon>Burkholderiales</taxon>
        <taxon>Sphaerotilaceae</taxon>
        <taxon>Ideonella</taxon>
    </lineage>
</organism>
<dbReference type="SUPFAM" id="SSF53901">
    <property type="entry name" value="Thiolase-like"/>
    <property type="match status" value="1"/>
</dbReference>
<dbReference type="GO" id="GO:0003985">
    <property type="term" value="F:acetyl-CoA C-acetyltransferase activity"/>
    <property type="evidence" value="ECO:0007669"/>
    <property type="project" value="TreeGrafter"/>
</dbReference>
<name>A0A7C9TKA2_9BURK</name>
<evidence type="ECO:0000256" key="3">
    <source>
        <dbReference type="ARBA" id="ARBA00023315"/>
    </source>
</evidence>
<dbReference type="Gene3D" id="3.40.47.10">
    <property type="match status" value="1"/>
</dbReference>
<dbReference type="PANTHER" id="PTHR18919:SF107">
    <property type="entry name" value="ACETYL-COA ACETYLTRANSFERASE, CYTOSOLIC"/>
    <property type="match status" value="1"/>
</dbReference>
<dbReference type="InterPro" id="IPR002155">
    <property type="entry name" value="Thiolase"/>
</dbReference>
<proteinExistence type="inferred from homology"/>
<dbReference type="InterPro" id="IPR020613">
    <property type="entry name" value="Thiolase_CS"/>
</dbReference>
<dbReference type="CDD" id="cd00751">
    <property type="entry name" value="thiolase"/>
    <property type="match status" value="1"/>
</dbReference>
<dbReference type="PANTHER" id="PTHR18919">
    <property type="entry name" value="ACETYL-COA C-ACYLTRANSFERASE"/>
    <property type="match status" value="1"/>
</dbReference>
<protein>
    <submittedName>
        <fullName evidence="8">Thiolase family protein</fullName>
    </submittedName>
</protein>
<evidence type="ECO:0000256" key="5">
    <source>
        <dbReference type="RuleBase" id="RU003557"/>
    </source>
</evidence>
<evidence type="ECO:0000313" key="8">
    <source>
        <dbReference type="EMBL" id="NDY92581.1"/>
    </source>
</evidence>
<accession>A0A7C9TKA2</accession>
<dbReference type="EMBL" id="JAAGOH010000019">
    <property type="protein sequence ID" value="NDY92581.1"/>
    <property type="molecule type" value="Genomic_DNA"/>
</dbReference>
<dbReference type="Pfam" id="PF02803">
    <property type="entry name" value="Thiolase_C"/>
    <property type="match status" value="1"/>
</dbReference>
<feature type="active site" description="Proton acceptor" evidence="4">
    <location>
        <position position="366"/>
    </location>
</feature>